<gene>
    <name evidence="2" type="ORF">QTA56_06370</name>
</gene>
<dbReference type="Proteomes" id="UP001168524">
    <property type="component" value="Unassembled WGS sequence"/>
</dbReference>
<comment type="caution">
    <text evidence="2">The sequence shown here is derived from an EMBL/GenBank/DDBJ whole genome shotgun (WGS) entry which is preliminary data.</text>
</comment>
<accession>A0ABT7WMG5</accession>
<organism evidence="2 3">
    <name type="scientific">Acinetobacter thutiue</name>
    <dbReference type="NCBI Taxonomy" id="2998078"/>
    <lineage>
        <taxon>Bacteria</taxon>
        <taxon>Pseudomonadati</taxon>
        <taxon>Pseudomonadota</taxon>
        <taxon>Gammaproteobacteria</taxon>
        <taxon>Moraxellales</taxon>
        <taxon>Moraxellaceae</taxon>
        <taxon>Acinetobacter</taxon>
    </lineage>
</organism>
<sequence>MKKYQPLFALCVALAANPSFAELNGLTDTELQTMVGQAGADLNIALNLNQTPVTGIVSNTLLAMYDPARTPQFDTSLCLSNKLEFCRLAIALNNRSVDTSVVGGVTVYTSRGDNAGKKQWITFKGIQGTINIPKLGIDGEDVTFTKVGGGLLTKPALKFSFDPKVPIEIRNLGFQSLAIENDGTANLDASSDPAVSNTSDRGYLNNTKYTNSDGAFDANNPNYSSQVGREKGFLGVNMNANLSLTGTIKMFSCAGGTHPRC</sequence>
<evidence type="ECO:0000313" key="2">
    <source>
        <dbReference type="EMBL" id="MDN0013866.1"/>
    </source>
</evidence>
<reference evidence="2" key="1">
    <citation type="submission" date="2023-06" db="EMBL/GenBank/DDBJ databases">
        <title>Two novel species of Acinetobacter isolated from motorbike repairing workshop in Vietnam.</title>
        <authorList>
            <person name="Le N.T.T."/>
        </authorList>
    </citation>
    <scope>NUCLEOTIDE SEQUENCE</scope>
    <source>
        <strain evidence="2">VNH17</strain>
    </source>
</reference>
<protein>
    <submittedName>
        <fullName evidence="2">Uncharacterized protein</fullName>
    </submittedName>
</protein>
<proteinExistence type="predicted"/>
<feature type="chain" id="PRO_5045644518" evidence="1">
    <location>
        <begin position="22"/>
        <end position="261"/>
    </location>
</feature>
<evidence type="ECO:0000313" key="3">
    <source>
        <dbReference type="Proteomes" id="UP001168524"/>
    </source>
</evidence>
<dbReference type="RefSeq" id="WP_267980122.1">
    <property type="nucleotide sequence ID" value="NZ_JAPQKF010000002.1"/>
</dbReference>
<keyword evidence="1" id="KW-0732">Signal</keyword>
<evidence type="ECO:0000256" key="1">
    <source>
        <dbReference type="SAM" id="SignalP"/>
    </source>
</evidence>
<feature type="signal peptide" evidence="1">
    <location>
        <begin position="1"/>
        <end position="21"/>
    </location>
</feature>
<dbReference type="EMBL" id="JAUDZE010000002">
    <property type="protein sequence ID" value="MDN0013866.1"/>
    <property type="molecule type" value="Genomic_DNA"/>
</dbReference>
<name>A0ABT7WMG5_9GAMM</name>
<keyword evidence="3" id="KW-1185">Reference proteome</keyword>